<keyword evidence="1" id="KW-0812">Transmembrane</keyword>
<keyword evidence="1" id="KW-0472">Membrane</keyword>
<evidence type="ECO:0000313" key="2">
    <source>
        <dbReference type="EMBL" id="GAG92004.1"/>
    </source>
</evidence>
<proteinExistence type="predicted"/>
<feature type="transmembrane region" description="Helical" evidence="1">
    <location>
        <begin position="89"/>
        <end position="107"/>
    </location>
</feature>
<comment type="caution">
    <text evidence="2">The sequence shown here is derived from an EMBL/GenBank/DDBJ whole genome shotgun (WGS) entry which is preliminary data.</text>
</comment>
<accession>X1B8D9</accession>
<gene>
    <name evidence="2" type="ORF">S01H4_50489</name>
</gene>
<name>X1B8D9_9ZZZZ</name>
<keyword evidence="1" id="KW-1133">Transmembrane helix</keyword>
<dbReference type="AlphaFoldDB" id="X1B8D9"/>
<feature type="non-terminal residue" evidence="2">
    <location>
        <position position="1"/>
    </location>
</feature>
<evidence type="ECO:0000256" key="1">
    <source>
        <dbReference type="SAM" id="Phobius"/>
    </source>
</evidence>
<sequence length="137" mass="15517">VTNILSNVTQYEEFILSSYLGKYVYFGEFENQTMLSYGYTDGLLVTGTTVSKVKQIDSFPNVAKGVLVITKSIDIVSSSIEEPGREMGSIYWIIGGVSFQLVIFIIFERKNLRKFIQSIKNLTRLDKESSESHPIKE</sequence>
<reference evidence="2" key="1">
    <citation type="journal article" date="2014" name="Front. Microbiol.">
        <title>High frequency of phylogenetically diverse reductive dehalogenase-homologous genes in deep subseafloor sedimentary metagenomes.</title>
        <authorList>
            <person name="Kawai M."/>
            <person name="Futagami T."/>
            <person name="Toyoda A."/>
            <person name="Takaki Y."/>
            <person name="Nishi S."/>
            <person name="Hori S."/>
            <person name="Arai W."/>
            <person name="Tsubouchi T."/>
            <person name="Morono Y."/>
            <person name="Uchiyama I."/>
            <person name="Ito T."/>
            <person name="Fujiyama A."/>
            <person name="Inagaki F."/>
            <person name="Takami H."/>
        </authorList>
    </citation>
    <scope>NUCLEOTIDE SEQUENCE</scope>
    <source>
        <strain evidence="2">Expedition CK06-06</strain>
    </source>
</reference>
<protein>
    <submittedName>
        <fullName evidence="2">Uncharacterized protein</fullName>
    </submittedName>
</protein>
<dbReference type="EMBL" id="BART01028670">
    <property type="protein sequence ID" value="GAG92004.1"/>
    <property type="molecule type" value="Genomic_DNA"/>
</dbReference>
<organism evidence="2">
    <name type="scientific">marine sediment metagenome</name>
    <dbReference type="NCBI Taxonomy" id="412755"/>
    <lineage>
        <taxon>unclassified sequences</taxon>
        <taxon>metagenomes</taxon>
        <taxon>ecological metagenomes</taxon>
    </lineage>
</organism>